<keyword evidence="3" id="KW-0378">Hydrolase</keyword>
<evidence type="ECO:0000313" key="6">
    <source>
        <dbReference type="EMBL" id="PRC94836.1"/>
    </source>
</evidence>
<dbReference type="GO" id="GO:0016788">
    <property type="term" value="F:hydrolase activity, acting on ester bonds"/>
    <property type="evidence" value="ECO:0007669"/>
    <property type="project" value="InterPro"/>
</dbReference>
<dbReference type="OrthoDB" id="9774976at2"/>
<dbReference type="EMBL" id="PUGF01000001">
    <property type="protein sequence ID" value="PRC94836.1"/>
    <property type="molecule type" value="Genomic_DNA"/>
</dbReference>
<evidence type="ECO:0000256" key="2">
    <source>
        <dbReference type="ARBA" id="ARBA00022723"/>
    </source>
</evidence>
<dbReference type="GO" id="GO:0046872">
    <property type="term" value="F:metal ion binding"/>
    <property type="evidence" value="ECO:0007669"/>
    <property type="project" value="UniProtKB-KW"/>
</dbReference>
<dbReference type="InterPro" id="IPR055438">
    <property type="entry name" value="AstE_AspA_cat"/>
</dbReference>
<sequence length="332" mass="36219">MSNLLDKTNVPTHHSHYFKSSTYTAPKSGPAIIITGAVHGNETCGTQAILRVMHEIETGQLQIKAGMVTFVPIANPLAYQRGERNGERNLNRKLIPTSEPAQFEDYVVNWLCPLLAQHDVLLDLHSFRSAGQPFVLIGPENNSGALEPFQYAEKEHALAIRLGVRRMVDGWLSTYADGVARRKAAATATTAAAPNHDPQFGIGTTEYMRSMGGYALTLECGQHSDASAPEVAYQAILNTLRHMEVLTGEAPQPAPKIEAIRMVEVVDKCHPDDSFSRPWCSFDALKKGDIIGSSHNGTPVLAAFDGYILFPSAQAEAGEEWFYLAKASSRSV</sequence>
<keyword evidence="2" id="KW-0479">Metal-binding</keyword>
<dbReference type="AlphaFoldDB" id="A0A2S9H4N8"/>
<accession>A0A2S9H4N8</accession>
<evidence type="ECO:0000259" key="5">
    <source>
        <dbReference type="Pfam" id="PF24827"/>
    </source>
</evidence>
<gene>
    <name evidence="6" type="ORF">S2091_0031</name>
</gene>
<evidence type="ECO:0000256" key="4">
    <source>
        <dbReference type="ARBA" id="ARBA00022833"/>
    </source>
</evidence>
<dbReference type="Proteomes" id="UP000237839">
    <property type="component" value="Unassembled WGS sequence"/>
</dbReference>
<dbReference type="InterPro" id="IPR053138">
    <property type="entry name" value="N-alpha-Ac-DABA_deacetylase"/>
</dbReference>
<dbReference type="PANTHER" id="PTHR37326">
    <property type="entry name" value="BLL3975 PROTEIN"/>
    <property type="match status" value="1"/>
</dbReference>
<protein>
    <submittedName>
        <fullName evidence="6">Succinylglutamate desuccinylase / Aspartoacylase family</fullName>
    </submittedName>
</protein>
<comment type="cofactor">
    <cofactor evidence="1">
        <name>Zn(2+)</name>
        <dbReference type="ChEBI" id="CHEBI:29105"/>
    </cofactor>
</comment>
<comment type="caution">
    <text evidence="6">The sequence shown here is derived from an EMBL/GenBank/DDBJ whole genome shotgun (WGS) entry which is preliminary data.</text>
</comment>
<evidence type="ECO:0000313" key="7">
    <source>
        <dbReference type="Proteomes" id="UP000237839"/>
    </source>
</evidence>
<dbReference type="Gene3D" id="3.40.630.10">
    <property type="entry name" value="Zn peptidases"/>
    <property type="match status" value="1"/>
</dbReference>
<evidence type="ECO:0000256" key="3">
    <source>
        <dbReference type="ARBA" id="ARBA00022801"/>
    </source>
</evidence>
<organism evidence="6 7">
    <name type="scientific">Solimicrobium silvestre</name>
    <dbReference type="NCBI Taxonomy" id="2099400"/>
    <lineage>
        <taxon>Bacteria</taxon>
        <taxon>Pseudomonadati</taxon>
        <taxon>Pseudomonadota</taxon>
        <taxon>Betaproteobacteria</taxon>
        <taxon>Burkholderiales</taxon>
        <taxon>Oxalobacteraceae</taxon>
        <taxon>Solimicrobium</taxon>
    </lineage>
</organism>
<dbReference type="SUPFAM" id="SSF53187">
    <property type="entry name" value="Zn-dependent exopeptidases"/>
    <property type="match status" value="1"/>
</dbReference>
<evidence type="ECO:0000256" key="1">
    <source>
        <dbReference type="ARBA" id="ARBA00001947"/>
    </source>
</evidence>
<dbReference type="Pfam" id="PF24827">
    <property type="entry name" value="AstE_AspA_cat"/>
    <property type="match status" value="1"/>
</dbReference>
<feature type="domain" description="Succinylglutamate desuccinylase/Aspartoacylase catalytic" evidence="5">
    <location>
        <begin position="29"/>
        <end position="126"/>
    </location>
</feature>
<name>A0A2S9H4N8_9BURK</name>
<proteinExistence type="predicted"/>
<dbReference type="RefSeq" id="WP_105529760.1">
    <property type="nucleotide sequence ID" value="NZ_PUGF01000001.1"/>
</dbReference>
<keyword evidence="4" id="KW-0862">Zinc</keyword>
<dbReference type="PANTHER" id="PTHR37326:SF1">
    <property type="entry name" value="BLL3975 PROTEIN"/>
    <property type="match status" value="1"/>
</dbReference>
<reference evidence="6 7" key="1">
    <citation type="submission" date="2018-02" db="EMBL/GenBank/DDBJ databases">
        <title>Solimicrobium silvestre gen. nov., sp. nov., isolated from alpine forest soil.</title>
        <authorList>
            <person name="Margesin R."/>
            <person name="Albuquerque L."/>
            <person name="Zhang D.-C."/>
            <person name="Froufe H.J.C."/>
            <person name="Severino R."/>
            <person name="Roxo I."/>
            <person name="Egas C."/>
            <person name="Da Costa M.S."/>
        </authorList>
    </citation>
    <scope>NUCLEOTIDE SEQUENCE [LARGE SCALE GENOMIC DNA]</scope>
    <source>
        <strain evidence="6 7">S20-91</strain>
    </source>
</reference>
<keyword evidence="7" id="KW-1185">Reference proteome</keyword>